<reference evidence="2" key="1">
    <citation type="submission" date="2021-06" db="EMBL/GenBank/DDBJ databases">
        <authorList>
            <person name="Kallberg Y."/>
            <person name="Tangrot J."/>
            <person name="Rosling A."/>
        </authorList>
    </citation>
    <scope>NUCLEOTIDE SEQUENCE</scope>
    <source>
        <strain evidence="2">FL966</strain>
    </source>
</reference>
<protein>
    <submittedName>
        <fullName evidence="2">16762_t:CDS:1</fullName>
    </submittedName>
</protein>
<sequence length="51" mass="5698">MFLRQLQSIMPFTTIIAISTITTLCTLPSSLPRNRKTTLRASVLNNTFGVE</sequence>
<dbReference type="Proteomes" id="UP000789759">
    <property type="component" value="Unassembled WGS sequence"/>
</dbReference>
<feature type="transmembrane region" description="Helical" evidence="1">
    <location>
        <begin position="6"/>
        <end position="27"/>
    </location>
</feature>
<proteinExistence type="predicted"/>
<evidence type="ECO:0000256" key="1">
    <source>
        <dbReference type="SAM" id="Phobius"/>
    </source>
</evidence>
<comment type="caution">
    <text evidence="2">The sequence shown here is derived from an EMBL/GenBank/DDBJ whole genome shotgun (WGS) entry which is preliminary data.</text>
</comment>
<keyword evidence="1" id="KW-0472">Membrane</keyword>
<evidence type="ECO:0000313" key="3">
    <source>
        <dbReference type="Proteomes" id="UP000789759"/>
    </source>
</evidence>
<keyword evidence="1" id="KW-0812">Transmembrane</keyword>
<gene>
    <name evidence="2" type="ORF">CPELLU_LOCUS7616</name>
</gene>
<evidence type="ECO:0000313" key="2">
    <source>
        <dbReference type="EMBL" id="CAG8614555.1"/>
    </source>
</evidence>
<accession>A0A9N9CSM9</accession>
<organism evidence="2 3">
    <name type="scientific">Cetraspora pellucida</name>
    <dbReference type="NCBI Taxonomy" id="1433469"/>
    <lineage>
        <taxon>Eukaryota</taxon>
        <taxon>Fungi</taxon>
        <taxon>Fungi incertae sedis</taxon>
        <taxon>Mucoromycota</taxon>
        <taxon>Glomeromycotina</taxon>
        <taxon>Glomeromycetes</taxon>
        <taxon>Diversisporales</taxon>
        <taxon>Gigasporaceae</taxon>
        <taxon>Cetraspora</taxon>
    </lineage>
</organism>
<keyword evidence="3" id="KW-1185">Reference proteome</keyword>
<dbReference type="AlphaFoldDB" id="A0A9N9CSM9"/>
<keyword evidence="1" id="KW-1133">Transmembrane helix</keyword>
<name>A0A9N9CSM9_9GLOM</name>
<dbReference type="EMBL" id="CAJVQA010005165">
    <property type="protein sequence ID" value="CAG8614555.1"/>
    <property type="molecule type" value="Genomic_DNA"/>
</dbReference>